<evidence type="ECO:0000313" key="3">
    <source>
        <dbReference type="Proteomes" id="UP000649617"/>
    </source>
</evidence>
<dbReference type="AlphaFoldDB" id="A0A812MPG5"/>
<dbReference type="Proteomes" id="UP000649617">
    <property type="component" value="Unassembled WGS sequence"/>
</dbReference>
<protein>
    <recommendedName>
        <fullName evidence="4">Ion transport domain-containing protein</fullName>
    </recommendedName>
</protein>
<keyword evidence="1" id="KW-0812">Transmembrane</keyword>
<evidence type="ECO:0008006" key="4">
    <source>
        <dbReference type="Google" id="ProtNLM"/>
    </source>
</evidence>
<comment type="caution">
    <text evidence="2">The sequence shown here is derived from an EMBL/GenBank/DDBJ whole genome shotgun (WGS) entry which is preliminary data.</text>
</comment>
<keyword evidence="1" id="KW-1133">Transmembrane helix</keyword>
<dbReference type="OrthoDB" id="447363at2759"/>
<feature type="non-terminal residue" evidence="2">
    <location>
        <position position="1"/>
    </location>
</feature>
<keyword evidence="3" id="KW-1185">Reference proteome</keyword>
<accession>A0A812MPG5</accession>
<feature type="transmembrane region" description="Helical" evidence="1">
    <location>
        <begin position="67"/>
        <end position="86"/>
    </location>
</feature>
<dbReference type="EMBL" id="CAJNIZ010008890">
    <property type="protein sequence ID" value="CAE7273230.1"/>
    <property type="molecule type" value="Genomic_DNA"/>
</dbReference>
<name>A0A812MPG5_SYMPI</name>
<feature type="transmembrane region" description="Helical" evidence="1">
    <location>
        <begin position="98"/>
        <end position="114"/>
    </location>
</feature>
<keyword evidence="1" id="KW-0472">Membrane</keyword>
<evidence type="ECO:0000313" key="2">
    <source>
        <dbReference type="EMBL" id="CAE7273230.1"/>
    </source>
</evidence>
<organism evidence="2 3">
    <name type="scientific">Symbiodinium pilosum</name>
    <name type="common">Dinoflagellate</name>
    <dbReference type="NCBI Taxonomy" id="2952"/>
    <lineage>
        <taxon>Eukaryota</taxon>
        <taxon>Sar</taxon>
        <taxon>Alveolata</taxon>
        <taxon>Dinophyceae</taxon>
        <taxon>Suessiales</taxon>
        <taxon>Symbiodiniaceae</taxon>
        <taxon>Symbiodinium</taxon>
    </lineage>
</organism>
<proteinExistence type="predicted"/>
<gene>
    <name evidence="2" type="ORF">SPIL2461_LOCUS6047</name>
</gene>
<evidence type="ECO:0000256" key="1">
    <source>
        <dbReference type="SAM" id="Phobius"/>
    </source>
</evidence>
<reference evidence="2" key="1">
    <citation type="submission" date="2021-02" db="EMBL/GenBank/DDBJ databases">
        <authorList>
            <person name="Dougan E. K."/>
            <person name="Rhodes N."/>
            <person name="Thang M."/>
            <person name="Chan C."/>
        </authorList>
    </citation>
    <scope>NUCLEOTIDE SEQUENCE</scope>
</reference>
<sequence>AAARAVVGVFALALAVETAVEFQPVDNGSVLLSINSLLHWLLILTEIRAFRATGRRILPIMKSVTPIAGMLLIMCSITLAFLHAFWAMDRADINEISMFNIVVLLFTGEQFLSGDDLKLMPEREKISIILLSIGGVFIFLTCTINVFIAVLCECYDQEQERMVCTFLKERARICSGYFLRPKMQSTGFSVLKQAKLWLLVPRAWPTLIVIAHVGGNTQADLVALDLADGIST</sequence>
<feature type="transmembrane region" description="Helical" evidence="1">
    <location>
        <begin position="126"/>
        <end position="151"/>
    </location>
</feature>